<gene>
    <name evidence="2" type="ORF">MTR67_013377</name>
</gene>
<evidence type="ECO:0008006" key="4">
    <source>
        <dbReference type="Google" id="ProtNLM"/>
    </source>
</evidence>
<accession>A0AAF0QAF5</accession>
<reference evidence="2" key="1">
    <citation type="submission" date="2023-08" db="EMBL/GenBank/DDBJ databases">
        <title>A de novo genome assembly of Solanum verrucosum Schlechtendal, a Mexican diploid species geographically isolated from the other diploid A-genome species in potato relatives.</title>
        <authorList>
            <person name="Hosaka K."/>
        </authorList>
    </citation>
    <scope>NUCLEOTIDE SEQUENCE</scope>
    <source>
        <tissue evidence="2">Young leaves</tissue>
    </source>
</reference>
<organism evidence="2 3">
    <name type="scientific">Solanum verrucosum</name>
    <dbReference type="NCBI Taxonomy" id="315347"/>
    <lineage>
        <taxon>Eukaryota</taxon>
        <taxon>Viridiplantae</taxon>
        <taxon>Streptophyta</taxon>
        <taxon>Embryophyta</taxon>
        <taxon>Tracheophyta</taxon>
        <taxon>Spermatophyta</taxon>
        <taxon>Magnoliopsida</taxon>
        <taxon>eudicotyledons</taxon>
        <taxon>Gunneridae</taxon>
        <taxon>Pentapetalae</taxon>
        <taxon>asterids</taxon>
        <taxon>lamiids</taxon>
        <taxon>Solanales</taxon>
        <taxon>Solanaceae</taxon>
        <taxon>Solanoideae</taxon>
        <taxon>Solaneae</taxon>
        <taxon>Solanum</taxon>
    </lineage>
</organism>
<feature type="compositionally biased region" description="Basic and acidic residues" evidence="1">
    <location>
        <begin position="177"/>
        <end position="189"/>
    </location>
</feature>
<sequence>MMILRETMGDWNMEFARLCDYAEVIKQTNHGSSVWGACKGELLVAVGKNGNNKMFPIAWAVVDNETKHSWSFFINFLKEDLQLGTRQGLTVMVFMKLLMNCYQMLKLEGVLDTSGLIGIKDGNEWKEGNKFGDVPRVKRVRETAKSSQPPPFVDTSITVIKGITSQLPPRTRQIAGQKRERVATGEDFARGGPKRPTNGGSSNVGFGIYTSASGIQILNMVKTRATTVSTLTRAIDDAPESTVGALA</sequence>
<evidence type="ECO:0000313" key="2">
    <source>
        <dbReference type="EMBL" id="WMV19992.1"/>
    </source>
</evidence>
<protein>
    <recommendedName>
        <fullName evidence="4">MULE transposase domain-containing protein</fullName>
    </recommendedName>
</protein>
<evidence type="ECO:0000313" key="3">
    <source>
        <dbReference type="Proteomes" id="UP001234989"/>
    </source>
</evidence>
<dbReference type="Proteomes" id="UP001234989">
    <property type="component" value="Chromosome 3"/>
</dbReference>
<evidence type="ECO:0000256" key="1">
    <source>
        <dbReference type="SAM" id="MobiDB-lite"/>
    </source>
</evidence>
<feature type="region of interest" description="Disordered" evidence="1">
    <location>
        <begin position="177"/>
        <end position="203"/>
    </location>
</feature>
<keyword evidence="3" id="KW-1185">Reference proteome</keyword>
<dbReference type="PANTHER" id="PTHR31973:SF197">
    <property type="entry name" value="SWIM-TYPE DOMAIN-CONTAINING PROTEIN"/>
    <property type="match status" value="1"/>
</dbReference>
<dbReference type="AlphaFoldDB" id="A0AAF0QAF5"/>
<dbReference type="EMBL" id="CP133614">
    <property type="protein sequence ID" value="WMV19992.1"/>
    <property type="molecule type" value="Genomic_DNA"/>
</dbReference>
<proteinExistence type="predicted"/>
<name>A0AAF0QAF5_SOLVR</name>
<dbReference type="PANTHER" id="PTHR31973">
    <property type="entry name" value="POLYPROTEIN, PUTATIVE-RELATED"/>
    <property type="match status" value="1"/>
</dbReference>